<feature type="transmembrane region" description="Helical" evidence="9">
    <location>
        <begin position="139"/>
        <end position="158"/>
    </location>
</feature>
<comment type="similarity">
    <text evidence="8">Belongs to the binding-protein-dependent transport system permease family. LivHM subfamily.</text>
</comment>
<evidence type="ECO:0000256" key="2">
    <source>
        <dbReference type="ARBA" id="ARBA00022448"/>
    </source>
</evidence>
<keyword evidence="3" id="KW-1003">Cell membrane</keyword>
<feature type="transmembrane region" description="Helical" evidence="9">
    <location>
        <begin position="187"/>
        <end position="209"/>
    </location>
</feature>
<keyword evidence="5" id="KW-0029">Amino-acid transport</keyword>
<evidence type="ECO:0000256" key="3">
    <source>
        <dbReference type="ARBA" id="ARBA00022475"/>
    </source>
</evidence>
<dbReference type="InterPro" id="IPR052157">
    <property type="entry name" value="BCAA_transport_permease"/>
</dbReference>
<evidence type="ECO:0000313" key="11">
    <source>
        <dbReference type="Proteomes" id="UP000294937"/>
    </source>
</evidence>
<evidence type="ECO:0000256" key="8">
    <source>
        <dbReference type="ARBA" id="ARBA00037998"/>
    </source>
</evidence>
<protein>
    <submittedName>
        <fullName evidence="10">Amino acid/amide ABC transporter membrane protein 1 (HAAT family)</fullName>
    </submittedName>
</protein>
<dbReference type="Proteomes" id="UP000294937">
    <property type="component" value="Unassembled WGS sequence"/>
</dbReference>
<dbReference type="OrthoDB" id="9807115at2"/>
<comment type="subcellular location">
    <subcellularLocation>
        <location evidence="1">Cell membrane</location>
        <topology evidence="1">Multi-pass membrane protein</topology>
    </subcellularLocation>
</comment>
<keyword evidence="4 9" id="KW-0812">Transmembrane</keyword>
<keyword evidence="6 9" id="KW-1133">Transmembrane helix</keyword>
<keyword evidence="7 9" id="KW-0472">Membrane</keyword>
<dbReference type="PANTHER" id="PTHR11795">
    <property type="entry name" value="BRANCHED-CHAIN AMINO ACID TRANSPORT SYSTEM PERMEASE PROTEIN LIVH"/>
    <property type="match status" value="1"/>
</dbReference>
<feature type="transmembrane region" description="Helical" evidence="9">
    <location>
        <begin position="221"/>
        <end position="249"/>
    </location>
</feature>
<dbReference type="InterPro" id="IPR001851">
    <property type="entry name" value="ABC_transp_permease"/>
</dbReference>
<evidence type="ECO:0000256" key="9">
    <source>
        <dbReference type="SAM" id="Phobius"/>
    </source>
</evidence>
<dbReference type="EMBL" id="SMAG01000005">
    <property type="protein sequence ID" value="TCS93914.1"/>
    <property type="molecule type" value="Genomic_DNA"/>
</dbReference>
<feature type="transmembrane region" description="Helical" evidence="9">
    <location>
        <begin position="12"/>
        <end position="30"/>
    </location>
</feature>
<dbReference type="Pfam" id="PF02653">
    <property type="entry name" value="BPD_transp_2"/>
    <property type="match status" value="1"/>
</dbReference>
<feature type="transmembrane region" description="Helical" evidence="9">
    <location>
        <begin position="60"/>
        <end position="82"/>
    </location>
</feature>
<reference evidence="10 11" key="1">
    <citation type="submission" date="2019-03" db="EMBL/GenBank/DDBJ databases">
        <title>Genomic Encyclopedia of Type Strains, Phase IV (KMG-IV): sequencing the most valuable type-strain genomes for metagenomic binning, comparative biology and taxonomic classification.</title>
        <authorList>
            <person name="Goeker M."/>
        </authorList>
    </citation>
    <scope>NUCLEOTIDE SEQUENCE [LARGE SCALE GENOMIC DNA]</scope>
    <source>
        <strain evidence="10 11">DSM 45707</strain>
    </source>
</reference>
<evidence type="ECO:0000256" key="4">
    <source>
        <dbReference type="ARBA" id="ARBA00022692"/>
    </source>
</evidence>
<comment type="caution">
    <text evidence="10">The sequence shown here is derived from an EMBL/GenBank/DDBJ whole genome shotgun (WGS) entry which is preliminary data.</text>
</comment>
<dbReference type="GO" id="GO:0006865">
    <property type="term" value="P:amino acid transport"/>
    <property type="evidence" value="ECO:0007669"/>
    <property type="project" value="UniProtKB-KW"/>
</dbReference>
<proteinExistence type="inferred from homology"/>
<gene>
    <name evidence="10" type="ORF">EDD58_105124</name>
</gene>
<dbReference type="GO" id="GO:0022857">
    <property type="term" value="F:transmembrane transporter activity"/>
    <property type="evidence" value="ECO:0007669"/>
    <property type="project" value="InterPro"/>
</dbReference>
<dbReference type="RefSeq" id="WP_131925282.1">
    <property type="nucleotide sequence ID" value="NZ_SMAG01000005.1"/>
</dbReference>
<feature type="transmembrane region" description="Helical" evidence="9">
    <location>
        <begin position="256"/>
        <end position="276"/>
    </location>
</feature>
<evidence type="ECO:0000256" key="1">
    <source>
        <dbReference type="ARBA" id="ARBA00004651"/>
    </source>
</evidence>
<sequence>MDIWINLIMNGLATGMLIFLIAIGLTLIFGLMDVLNFSHGGIFAWGAFSGIWVYTQTGSFLVGITGAIVAGFLLGWLLERFIIRPVYGNHMQQILITLGAMLVLGELIKVVWGPNQLAAQPPFWLAGSWIFGDIVLIKYRLFIILIGLLVFIVSSLILKKTKIGLIVRAGVMDREMIQALGINIKKIFMWVFMVGAGLAALGGVLMGPYSGVIYAEMGMEYAIFAFIVVIIGGMGSITGSMVAAMIVGLASGIMGYYVPELSLAVNMLIMLIVLLFKPEGLFGAKGVKG</sequence>
<dbReference type="GO" id="GO:0005886">
    <property type="term" value="C:plasma membrane"/>
    <property type="evidence" value="ECO:0007669"/>
    <property type="project" value="UniProtKB-SubCell"/>
</dbReference>
<keyword evidence="11" id="KW-1185">Reference proteome</keyword>
<dbReference type="AlphaFoldDB" id="A0A4R3L6S9"/>
<dbReference type="CDD" id="cd06582">
    <property type="entry name" value="TM_PBP1_LivH_like"/>
    <property type="match status" value="1"/>
</dbReference>
<feature type="transmembrane region" description="Helical" evidence="9">
    <location>
        <begin position="94"/>
        <end position="112"/>
    </location>
</feature>
<evidence type="ECO:0000256" key="6">
    <source>
        <dbReference type="ARBA" id="ARBA00022989"/>
    </source>
</evidence>
<evidence type="ECO:0000256" key="7">
    <source>
        <dbReference type="ARBA" id="ARBA00023136"/>
    </source>
</evidence>
<evidence type="ECO:0000256" key="5">
    <source>
        <dbReference type="ARBA" id="ARBA00022970"/>
    </source>
</evidence>
<dbReference type="PANTHER" id="PTHR11795:SF442">
    <property type="entry name" value="ABC TRANSPORTER ATP-BINDING PROTEIN"/>
    <property type="match status" value="1"/>
</dbReference>
<organism evidence="10 11">
    <name type="scientific">Hazenella coriacea</name>
    <dbReference type="NCBI Taxonomy" id="1179467"/>
    <lineage>
        <taxon>Bacteria</taxon>
        <taxon>Bacillati</taxon>
        <taxon>Bacillota</taxon>
        <taxon>Bacilli</taxon>
        <taxon>Bacillales</taxon>
        <taxon>Thermoactinomycetaceae</taxon>
        <taxon>Hazenella</taxon>
    </lineage>
</organism>
<keyword evidence="2" id="KW-0813">Transport</keyword>
<evidence type="ECO:0000313" key="10">
    <source>
        <dbReference type="EMBL" id="TCS93914.1"/>
    </source>
</evidence>
<name>A0A4R3L6S9_9BACL</name>
<accession>A0A4R3L6S9</accession>